<evidence type="ECO:0000256" key="1">
    <source>
        <dbReference type="ARBA" id="ARBA00004196"/>
    </source>
</evidence>
<dbReference type="AlphaFoldDB" id="A0A7S8E6X1"/>
<dbReference type="Pfam" id="PF25967">
    <property type="entry name" value="RND-MFP_C"/>
    <property type="match status" value="1"/>
</dbReference>
<feature type="domain" description="CzcB-like barrel-sandwich hybrid" evidence="5">
    <location>
        <begin position="94"/>
        <end position="355"/>
    </location>
</feature>
<organism evidence="7 8">
    <name type="scientific">Phototrophicus methaneseepsis</name>
    <dbReference type="NCBI Taxonomy" id="2710758"/>
    <lineage>
        <taxon>Bacteria</taxon>
        <taxon>Bacillati</taxon>
        <taxon>Chloroflexota</taxon>
        <taxon>Candidatus Thermofontia</taxon>
        <taxon>Phototrophicales</taxon>
        <taxon>Phototrophicaceae</taxon>
        <taxon>Phototrophicus</taxon>
    </lineage>
</organism>
<evidence type="ECO:0000259" key="6">
    <source>
        <dbReference type="Pfam" id="PF25990"/>
    </source>
</evidence>
<dbReference type="Gene3D" id="2.40.420.20">
    <property type="match status" value="1"/>
</dbReference>
<comment type="subcellular location">
    <subcellularLocation>
        <location evidence="1">Cell envelope</location>
    </subcellularLocation>
</comment>
<evidence type="ECO:0000313" key="8">
    <source>
        <dbReference type="Proteomes" id="UP000594468"/>
    </source>
</evidence>
<dbReference type="Pfam" id="PF25973">
    <property type="entry name" value="BSH_CzcB"/>
    <property type="match status" value="1"/>
</dbReference>
<protein>
    <submittedName>
        <fullName evidence="7">HlyD family efflux transporter periplasmic adaptor subunit</fullName>
    </submittedName>
</protein>
<feature type="domain" description="YknX-like beta-barrel" evidence="6">
    <location>
        <begin position="374"/>
        <end position="443"/>
    </location>
</feature>
<keyword evidence="3" id="KW-0812">Transmembrane</keyword>
<dbReference type="PRINTS" id="PR01490">
    <property type="entry name" value="RTXTOXIND"/>
</dbReference>
<name>A0A7S8E6X1_9CHLR</name>
<evidence type="ECO:0000313" key="7">
    <source>
        <dbReference type="EMBL" id="QPC81467.1"/>
    </source>
</evidence>
<dbReference type="Pfam" id="PF25990">
    <property type="entry name" value="Beta-barrel_YknX"/>
    <property type="match status" value="1"/>
</dbReference>
<proteinExistence type="predicted"/>
<evidence type="ECO:0000256" key="2">
    <source>
        <dbReference type="ARBA" id="ARBA00023054"/>
    </source>
</evidence>
<dbReference type="KEGG" id="pmet:G4Y79_17465"/>
<accession>A0A7S8E6X1</accession>
<dbReference type="PANTHER" id="PTHR32347">
    <property type="entry name" value="EFFLUX SYSTEM COMPONENT YKNX-RELATED"/>
    <property type="match status" value="1"/>
</dbReference>
<gene>
    <name evidence="7" type="ORF">G4Y79_17465</name>
</gene>
<dbReference type="Proteomes" id="UP000594468">
    <property type="component" value="Chromosome"/>
</dbReference>
<dbReference type="Gene3D" id="2.40.50.100">
    <property type="match status" value="1"/>
</dbReference>
<reference evidence="7 8" key="1">
    <citation type="submission" date="2020-02" db="EMBL/GenBank/DDBJ databases">
        <authorList>
            <person name="Zheng R.K."/>
            <person name="Sun C.M."/>
        </authorList>
    </citation>
    <scope>NUCLEOTIDE SEQUENCE [LARGE SCALE GENOMIC DNA]</scope>
    <source>
        <strain evidence="8">rifampicinis</strain>
    </source>
</reference>
<keyword evidence="3" id="KW-1133">Transmembrane helix</keyword>
<dbReference type="RefSeq" id="WP_195169540.1">
    <property type="nucleotide sequence ID" value="NZ_CP062983.1"/>
</dbReference>
<dbReference type="InterPro" id="IPR050465">
    <property type="entry name" value="UPF0194_transport"/>
</dbReference>
<feature type="domain" description="Multidrug resistance protein MdtA-like C-terminal permuted SH3" evidence="4">
    <location>
        <begin position="453"/>
        <end position="510"/>
    </location>
</feature>
<evidence type="ECO:0000259" key="4">
    <source>
        <dbReference type="Pfam" id="PF25967"/>
    </source>
</evidence>
<keyword evidence="3" id="KW-0472">Membrane</keyword>
<dbReference type="EMBL" id="CP062983">
    <property type="protein sequence ID" value="QPC81467.1"/>
    <property type="molecule type" value="Genomic_DNA"/>
</dbReference>
<evidence type="ECO:0000256" key="3">
    <source>
        <dbReference type="SAM" id="Phobius"/>
    </source>
</evidence>
<dbReference type="GO" id="GO:0030313">
    <property type="term" value="C:cell envelope"/>
    <property type="evidence" value="ECO:0007669"/>
    <property type="project" value="UniProtKB-SubCell"/>
</dbReference>
<dbReference type="SUPFAM" id="SSF111369">
    <property type="entry name" value="HlyD-like secretion proteins"/>
    <property type="match status" value="1"/>
</dbReference>
<feature type="transmembrane region" description="Helical" evidence="3">
    <location>
        <begin position="6"/>
        <end position="22"/>
    </location>
</feature>
<feature type="transmembrane region" description="Helical" evidence="3">
    <location>
        <begin position="29"/>
        <end position="49"/>
    </location>
</feature>
<keyword evidence="8" id="KW-1185">Reference proteome</keyword>
<dbReference type="InterPro" id="IPR058627">
    <property type="entry name" value="MdtA-like_C"/>
</dbReference>
<keyword evidence="2" id="KW-0175">Coiled coil</keyword>
<sequence>MLYFLIILVITYLVYRLVIRRLRWRPLRFLVGVPVLTLVVLGVSVIWGLTATTARTERANQALEVLDEAVVDVGELRVTITSTGQILPNRQVALAFAVTGLVTDVLVEEGERVEAGQTIARLDAADLARLVDQGTIAVDLQQAAYDAMTSPPREADIAVAQAALDAAQAQYYAAASTAPSSFQEEIARLQTEIARNRLWQVQLSRDSISDPSLTPNLDANTGNEDVDDAIGDINDAINAQNAAQVAAIDAQRRQAEANINQVDYGVAIADANYESVLSQGADYSSVTAANAAIVQAEIALDNLINGPDPLQLQLSDIDLQQSNYSLQLAEYNLSQSELYAPFAGIIVQNNYVIGQEPPQGVGALLIDDSAYYVDLPIDEVDIVRVKVGQEVILRVDALPDTELSAEVVRVAYTPTQIGQLVVYNVRVRLNDTAEPIRVGMSVTGDLIVQDKPDVIIVPNRFVRIDRLARDAFVTVRTDDNTYEERLVLLGERNDIESEILAGLEAGETVVLLPQTGDGGLGLIGGQAND</sequence>
<dbReference type="InterPro" id="IPR058647">
    <property type="entry name" value="BSH_CzcB-like"/>
</dbReference>
<evidence type="ECO:0000259" key="5">
    <source>
        <dbReference type="Pfam" id="PF25973"/>
    </source>
</evidence>
<dbReference type="Gene3D" id="2.40.30.170">
    <property type="match status" value="1"/>
</dbReference>
<dbReference type="InterPro" id="IPR058636">
    <property type="entry name" value="Beta-barrel_YknX"/>
</dbReference>